<feature type="transmembrane region" description="Helical" evidence="7">
    <location>
        <begin position="98"/>
        <end position="120"/>
    </location>
</feature>
<gene>
    <name evidence="9" type="ORF">KGQ19_03480</name>
</gene>
<sequence>MQIFLLALATLLVAAVLLGRLAGRLGLPAIVGELLAGVLLGPSVLGHLSPWVSARLFPQVPQQTRLLDAVSQFAVLLFVGVAGTHVDLDVIRRRRQAVAKVGLIGLVTPLVLGTLLGLLVPHRMLAAGTGQARFAVFLGIALCASALPVIARTLSDIKLLDHETGQLILASGLLSDAVGWFLLSIVSATATAGFRAGQVALPLLGAAGFLLVAIVVGRPGIRWILEHAAQAEHAAPASAAAVAVILVGAAISQAIHMEGVFGAFAVGVLLGSSGRSTSARLEPLNEIAMSVLAPVFLATAGLRVDIGALMDPVVLLVALTVLAAAIVGKFSGAYTGARLSRLSHWEGVALGTGLNSRGVVEVVIASVGLQLGILTASTYTVIVLVAIFTSVMTPPLLKSAVARMEGEAAVRVVLIDERVADAAK</sequence>
<evidence type="ECO:0000256" key="4">
    <source>
        <dbReference type="ARBA" id="ARBA00022989"/>
    </source>
</evidence>
<feature type="transmembrane region" description="Helical" evidence="7">
    <location>
        <begin position="313"/>
        <end position="334"/>
    </location>
</feature>
<feature type="transmembrane region" description="Helical" evidence="7">
    <location>
        <begin position="66"/>
        <end position="86"/>
    </location>
</feature>
<evidence type="ECO:0000256" key="6">
    <source>
        <dbReference type="ARBA" id="ARBA00023136"/>
    </source>
</evidence>
<accession>A0ABS5KIH6</accession>
<keyword evidence="4 7" id="KW-1133">Transmembrane helix</keyword>
<evidence type="ECO:0000256" key="3">
    <source>
        <dbReference type="ARBA" id="ARBA00022692"/>
    </source>
</evidence>
<evidence type="ECO:0000256" key="2">
    <source>
        <dbReference type="ARBA" id="ARBA00022448"/>
    </source>
</evidence>
<feature type="domain" description="Cation/H+ exchanger transmembrane" evidence="8">
    <location>
        <begin position="14"/>
        <end position="397"/>
    </location>
</feature>
<dbReference type="Proteomes" id="UP000730482">
    <property type="component" value="Unassembled WGS sequence"/>
</dbReference>
<dbReference type="EMBL" id="JAAFYZ010000007">
    <property type="protein sequence ID" value="MBS2545923.1"/>
    <property type="molecule type" value="Genomic_DNA"/>
</dbReference>
<dbReference type="InterPro" id="IPR006153">
    <property type="entry name" value="Cation/H_exchanger_TM"/>
</dbReference>
<dbReference type="PANTHER" id="PTHR32468">
    <property type="entry name" value="CATION/H + ANTIPORTER"/>
    <property type="match status" value="1"/>
</dbReference>
<dbReference type="RefSeq" id="WP_212007575.1">
    <property type="nucleotide sequence ID" value="NZ_JAAFYZ010000007.1"/>
</dbReference>
<keyword evidence="3 7" id="KW-0812">Transmembrane</keyword>
<dbReference type="PANTHER" id="PTHR32468:SF0">
    <property type="entry name" value="K(+)_H(+) ANTIPORTER 1"/>
    <property type="match status" value="1"/>
</dbReference>
<feature type="transmembrane region" description="Helical" evidence="7">
    <location>
        <begin position="167"/>
        <end position="187"/>
    </location>
</feature>
<comment type="caution">
    <text evidence="9">The sequence shown here is derived from an EMBL/GenBank/DDBJ whole genome shotgun (WGS) entry which is preliminary data.</text>
</comment>
<reference evidence="9 10" key="1">
    <citation type="submission" date="2020-02" db="EMBL/GenBank/DDBJ databases">
        <title>Acidophilic actinobacteria isolated from forest soil.</title>
        <authorList>
            <person name="Golinska P."/>
        </authorList>
    </citation>
    <scope>NUCLEOTIDE SEQUENCE [LARGE SCALE GENOMIC DNA]</scope>
    <source>
        <strain evidence="9 10">NL8</strain>
    </source>
</reference>
<keyword evidence="6 7" id="KW-0472">Membrane</keyword>
<comment type="subcellular location">
    <subcellularLocation>
        <location evidence="1">Membrane</location>
        <topology evidence="1">Multi-pass membrane protein</topology>
    </subcellularLocation>
</comment>
<feature type="transmembrane region" description="Helical" evidence="7">
    <location>
        <begin position="132"/>
        <end position="155"/>
    </location>
</feature>
<evidence type="ECO:0000256" key="5">
    <source>
        <dbReference type="ARBA" id="ARBA00023065"/>
    </source>
</evidence>
<evidence type="ECO:0000313" key="9">
    <source>
        <dbReference type="EMBL" id="MBS2545923.1"/>
    </source>
</evidence>
<feature type="transmembrane region" description="Helical" evidence="7">
    <location>
        <begin position="233"/>
        <end position="252"/>
    </location>
</feature>
<dbReference type="Gene3D" id="1.20.1530.20">
    <property type="match status" value="1"/>
</dbReference>
<keyword evidence="5" id="KW-0406">Ion transport</keyword>
<proteinExistence type="predicted"/>
<evidence type="ECO:0000313" key="10">
    <source>
        <dbReference type="Proteomes" id="UP000730482"/>
    </source>
</evidence>
<protein>
    <submittedName>
        <fullName evidence="9">Cation:proton antiporter</fullName>
    </submittedName>
</protein>
<evidence type="ECO:0000256" key="7">
    <source>
        <dbReference type="SAM" id="Phobius"/>
    </source>
</evidence>
<feature type="transmembrane region" description="Helical" evidence="7">
    <location>
        <begin position="362"/>
        <end position="388"/>
    </location>
</feature>
<feature type="transmembrane region" description="Helical" evidence="7">
    <location>
        <begin position="199"/>
        <end position="221"/>
    </location>
</feature>
<organism evidence="9 10">
    <name type="scientific">Catenulispora pinistramenti</name>
    <dbReference type="NCBI Taxonomy" id="2705254"/>
    <lineage>
        <taxon>Bacteria</taxon>
        <taxon>Bacillati</taxon>
        <taxon>Actinomycetota</taxon>
        <taxon>Actinomycetes</taxon>
        <taxon>Catenulisporales</taxon>
        <taxon>Catenulisporaceae</taxon>
        <taxon>Catenulispora</taxon>
    </lineage>
</organism>
<dbReference type="InterPro" id="IPR050794">
    <property type="entry name" value="CPA2_transporter"/>
</dbReference>
<dbReference type="InterPro" id="IPR038770">
    <property type="entry name" value="Na+/solute_symporter_sf"/>
</dbReference>
<keyword evidence="2" id="KW-0813">Transport</keyword>
<name>A0ABS5KIH6_9ACTN</name>
<feature type="transmembrane region" description="Helical" evidence="7">
    <location>
        <begin position="34"/>
        <end position="54"/>
    </location>
</feature>
<dbReference type="Pfam" id="PF00999">
    <property type="entry name" value="Na_H_Exchanger"/>
    <property type="match status" value="1"/>
</dbReference>
<evidence type="ECO:0000256" key="1">
    <source>
        <dbReference type="ARBA" id="ARBA00004141"/>
    </source>
</evidence>
<evidence type="ECO:0000259" key="8">
    <source>
        <dbReference type="Pfam" id="PF00999"/>
    </source>
</evidence>
<keyword evidence="10" id="KW-1185">Reference proteome</keyword>